<dbReference type="InterPro" id="IPR015943">
    <property type="entry name" value="WD40/YVTN_repeat-like_dom_sf"/>
</dbReference>
<gene>
    <name evidence="4" type="ORF">FF098_003310</name>
    <name evidence="3" type="ORF">GCM10011355_06700</name>
</gene>
<feature type="chain" id="PRO_5035179788" description="Tetratricopeptide repeat protein" evidence="2">
    <location>
        <begin position="20"/>
        <end position="424"/>
    </location>
</feature>
<feature type="region of interest" description="Disordered" evidence="1">
    <location>
        <begin position="398"/>
        <end position="424"/>
    </location>
</feature>
<protein>
    <recommendedName>
        <fullName evidence="7">Tetratricopeptide repeat protein</fullName>
    </recommendedName>
</protein>
<dbReference type="SUPFAM" id="SSF63829">
    <property type="entry name" value="Calcium-dependent phosphotriesterase"/>
    <property type="match status" value="1"/>
</dbReference>
<evidence type="ECO:0000313" key="3">
    <source>
        <dbReference type="EMBL" id="GGH93863.1"/>
    </source>
</evidence>
<evidence type="ECO:0008006" key="7">
    <source>
        <dbReference type="Google" id="ProtNLM"/>
    </source>
</evidence>
<reference evidence="3" key="3">
    <citation type="submission" date="2020-09" db="EMBL/GenBank/DDBJ databases">
        <authorList>
            <person name="Sun Q."/>
            <person name="Zhou Y."/>
        </authorList>
    </citation>
    <scope>NUCLEOTIDE SEQUENCE</scope>
    <source>
        <strain evidence="3">CGMCC 1.14984</strain>
    </source>
</reference>
<reference evidence="3" key="1">
    <citation type="journal article" date="2014" name="Int. J. Syst. Evol. Microbiol.">
        <title>Complete genome sequence of Corynebacterium casei LMG S-19264T (=DSM 44701T), isolated from a smear-ripened cheese.</title>
        <authorList>
            <consortium name="US DOE Joint Genome Institute (JGI-PGF)"/>
            <person name="Walter F."/>
            <person name="Albersmeier A."/>
            <person name="Kalinowski J."/>
            <person name="Ruckert C."/>
        </authorList>
    </citation>
    <scope>NUCLEOTIDE SEQUENCE</scope>
    <source>
        <strain evidence="3">CGMCC 1.14984</strain>
    </source>
</reference>
<keyword evidence="2" id="KW-0732">Signal</keyword>
<keyword evidence="6" id="KW-1185">Reference proteome</keyword>
<reference evidence="4 6" key="2">
    <citation type="submission" date="2020-02" db="EMBL/GenBank/DDBJ databases">
        <title>Genome sequence of Parvularcula flava strain NH6-79.</title>
        <authorList>
            <person name="Abdul Karim M.H."/>
            <person name="Lam M.Q."/>
            <person name="Chen S.J."/>
            <person name="Yahya A."/>
            <person name="Shahir S."/>
            <person name="Shamsir M.S."/>
            <person name="Chong C.S."/>
        </authorList>
    </citation>
    <scope>NUCLEOTIDE SEQUENCE [LARGE SCALE GENOMIC DNA]</scope>
    <source>
        <strain evidence="4 6">NH6-79</strain>
    </source>
</reference>
<dbReference type="Proteomes" id="UP000818603">
    <property type="component" value="Unassembled WGS sequence"/>
</dbReference>
<sequence length="424" mass="44954">MHLCLIFLFALWGGTSALAQESASLTPAQHYEAALEHRQAAAGFIDAGDTPSAISALEAALFHQPGHGSILVNLAILSARMGDMDTAEKWLTEVNRLGLSYPTSALAAAMPEDARNNLSVLLQLIEENGAPTGTVEALVTIPYLDILIESVAKVDSTWYVSGIAQPGLYRLDDDTLENLLEDKSIGSVFEIVAADGLIWAATAIVPQTAASHRKAGTVLLAIDPQTEQVIYRFEAPANNAQITDLAHDEDIVYFTDQAGGAIYKADIETGELTTVVAPGTFASLQGITVSHSFLYAADYATGIWRVDLSTGTALRLMTDNASLIGIDGLTADGNGGLVAIRNGARPHGVLHLSLTENGSAIETVTPLATGMPEFDDPTLGFVRDGQFAFIANSQWPSFPEDGSAPESPRKPVLIMATPLPTEER</sequence>
<dbReference type="SUPFAM" id="SSF48452">
    <property type="entry name" value="TPR-like"/>
    <property type="match status" value="1"/>
</dbReference>
<evidence type="ECO:0000313" key="4">
    <source>
        <dbReference type="EMBL" id="NHK26936.1"/>
    </source>
</evidence>
<evidence type="ECO:0000256" key="1">
    <source>
        <dbReference type="SAM" id="MobiDB-lite"/>
    </source>
</evidence>
<evidence type="ECO:0000313" key="5">
    <source>
        <dbReference type="Proteomes" id="UP000621856"/>
    </source>
</evidence>
<dbReference type="RefSeq" id="WP_155137329.1">
    <property type="nucleotide sequence ID" value="NZ_BMGZ01000001.1"/>
</dbReference>
<dbReference type="EMBL" id="VCJR02000001">
    <property type="protein sequence ID" value="NHK26936.1"/>
    <property type="molecule type" value="Genomic_DNA"/>
</dbReference>
<organism evidence="3 5">
    <name type="scientific">Aquisalinus luteolus</name>
    <dbReference type="NCBI Taxonomy" id="1566827"/>
    <lineage>
        <taxon>Bacteria</taxon>
        <taxon>Pseudomonadati</taxon>
        <taxon>Pseudomonadota</taxon>
        <taxon>Alphaproteobacteria</taxon>
        <taxon>Parvularculales</taxon>
        <taxon>Parvularculaceae</taxon>
        <taxon>Aquisalinus</taxon>
    </lineage>
</organism>
<feature type="signal peptide" evidence="2">
    <location>
        <begin position="1"/>
        <end position="19"/>
    </location>
</feature>
<dbReference type="Pfam" id="PF14559">
    <property type="entry name" value="TPR_19"/>
    <property type="match status" value="1"/>
</dbReference>
<evidence type="ECO:0000313" key="6">
    <source>
        <dbReference type="Proteomes" id="UP000818603"/>
    </source>
</evidence>
<name>A0A8J3EQ45_9PROT</name>
<comment type="caution">
    <text evidence="3">The sequence shown here is derived from an EMBL/GenBank/DDBJ whole genome shotgun (WGS) entry which is preliminary data.</text>
</comment>
<dbReference type="Gene3D" id="1.25.40.10">
    <property type="entry name" value="Tetratricopeptide repeat domain"/>
    <property type="match status" value="1"/>
</dbReference>
<dbReference type="InterPro" id="IPR011990">
    <property type="entry name" value="TPR-like_helical_dom_sf"/>
</dbReference>
<evidence type="ECO:0000256" key="2">
    <source>
        <dbReference type="SAM" id="SignalP"/>
    </source>
</evidence>
<dbReference type="EMBL" id="BMGZ01000001">
    <property type="protein sequence ID" value="GGH93863.1"/>
    <property type="molecule type" value="Genomic_DNA"/>
</dbReference>
<dbReference type="Gene3D" id="2.130.10.10">
    <property type="entry name" value="YVTN repeat-like/Quinoprotein amine dehydrogenase"/>
    <property type="match status" value="1"/>
</dbReference>
<dbReference type="Proteomes" id="UP000621856">
    <property type="component" value="Unassembled WGS sequence"/>
</dbReference>
<dbReference type="AlphaFoldDB" id="A0A8J3EQ45"/>
<accession>A0A8J3EQ45</accession>
<proteinExistence type="predicted"/>